<dbReference type="Pfam" id="PF00300">
    <property type="entry name" value="His_Phos_1"/>
    <property type="match status" value="1"/>
</dbReference>
<dbReference type="PANTHER" id="PTHR48100">
    <property type="entry name" value="BROAD-SPECIFICITY PHOSPHATASE YOR283W-RELATED"/>
    <property type="match status" value="1"/>
</dbReference>
<keyword evidence="3" id="KW-1185">Reference proteome</keyword>
<dbReference type="GO" id="GO:0101006">
    <property type="term" value="F:protein histidine phosphatase activity"/>
    <property type="evidence" value="ECO:0007669"/>
    <property type="project" value="TreeGrafter"/>
</dbReference>
<organism evidence="2 3">
    <name type="scientific">Stieleria bergensis</name>
    <dbReference type="NCBI Taxonomy" id="2528025"/>
    <lineage>
        <taxon>Bacteria</taxon>
        <taxon>Pseudomonadati</taxon>
        <taxon>Planctomycetota</taxon>
        <taxon>Planctomycetia</taxon>
        <taxon>Pirellulales</taxon>
        <taxon>Pirellulaceae</taxon>
        <taxon>Stieleria</taxon>
    </lineage>
</organism>
<dbReference type="InterPro" id="IPR050275">
    <property type="entry name" value="PGM_Phosphatase"/>
</dbReference>
<dbReference type="EMBL" id="CP036272">
    <property type="protein sequence ID" value="QDT60493.1"/>
    <property type="molecule type" value="Genomic_DNA"/>
</dbReference>
<dbReference type="EC" id="3.1.3.73" evidence="2"/>
<dbReference type="InterPro" id="IPR013078">
    <property type="entry name" value="His_Pase_superF_clade-1"/>
</dbReference>
<gene>
    <name evidence="2" type="primary">cobC</name>
    <name evidence="2" type="ORF">SV7mr_30160</name>
</gene>
<evidence type="ECO:0000256" key="1">
    <source>
        <dbReference type="PIRSR" id="PIRSR613078-2"/>
    </source>
</evidence>
<dbReference type="Proteomes" id="UP000315003">
    <property type="component" value="Chromosome"/>
</dbReference>
<dbReference type="SMART" id="SM00855">
    <property type="entry name" value="PGAM"/>
    <property type="match status" value="1"/>
</dbReference>
<evidence type="ECO:0000313" key="3">
    <source>
        <dbReference type="Proteomes" id="UP000315003"/>
    </source>
</evidence>
<evidence type="ECO:0000313" key="2">
    <source>
        <dbReference type="EMBL" id="QDT60493.1"/>
    </source>
</evidence>
<dbReference type="CDD" id="cd07067">
    <property type="entry name" value="HP_PGM_like"/>
    <property type="match status" value="1"/>
</dbReference>
<dbReference type="InterPro" id="IPR029033">
    <property type="entry name" value="His_PPase_superfam"/>
</dbReference>
<dbReference type="SUPFAM" id="SSF53254">
    <property type="entry name" value="Phosphoglycerate mutase-like"/>
    <property type="match status" value="1"/>
</dbReference>
<name>A0A517SWN8_9BACT</name>
<dbReference type="PANTHER" id="PTHR48100:SF15">
    <property type="entry name" value="SEDOHEPTULOSE 1,7-BISPHOSPHATASE"/>
    <property type="match status" value="1"/>
</dbReference>
<feature type="binding site" evidence="1">
    <location>
        <begin position="22"/>
        <end position="23"/>
    </location>
    <ligand>
        <name>substrate</name>
    </ligand>
</feature>
<dbReference type="Gene3D" id="3.40.50.1240">
    <property type="entry name" value="Phosphoglycerate mutase-like"/>
    <property type="match status" value="1"/>
</dbReference>
<dbReference type="RefSeq" id="WP_145273266.1">
    <property type="nucleotide sequence ID" value="NZ_CP036272.1"/>
</dbReference>
<proteinExistence type="predicted"/>
<dbReference type="OrthoDB" id="9781415at2"/>
<dbReference type="AlphaFoldDB" id="A0A517SWN8"/>
<sequence>MTLRLYLMRHGETEWSKSGQHTGRADIQLTANGEDEARKLGERIRSIEFDHVLASPLKRARQTCELAGCGEHAKTEPDLIEWDNGEYEGHTHADVFKQRPGWNLFRDGCPGGEMPDQISVRVDRLIERLIALDGNVAMFAHSHIGRVLGARWIGSPVQTGEHLILNTASLSVLCYQHENSDVPAIESWNGRSLS</sequence>
<reference evidence="2 3" key="1">
    <citation type="submission" date="2019-02" db="EMBL/GenBank/DDBJ databases">
        <title>Deep-cultivation of Planctomycetes and their phenomic and genomic characterization uncovers novel biology.</title>
        <authorList>
            <person name="Wiegand S."/>
            <person name="Jogler M."/>
            <person name="Boedeker C."/>
            <person name="Pinto D."/>
            <person name="Vollmers J."/>
            <person name="Rivas-Marin E."/>
            <person name="Kohn T."/>
            <person name="Peeters S.H."/>
            <person name="Heuer A."/>
            <person name="Rast P."/>
            <person name="Oberbeckmann S."/>
            <person name="Bunk B."/>
            <person name="Jeske O."/>
            <person name="Meyerdierks A."/>
            <person name="Storesund J.E."/>
            <person name="Kallscheuer N."/>
            <person name="Luecker S."/>
            <person name="Lage O.M."/>
            <person name="Pohl T."/>
            <person name="Merkel B.J."/>
            <person name="Hornburger P."/>
            <person name="Mueller R.-W."/>
            <person name="Bruemmer F."/>
            <person name="Labrenz M."/>
            <person name="Spormann A.M."/>
            <person name="Op den Camp H."/>
            <person name="Overmann J."/>
            <person name="Amann R."/>
            <person name="Jetten M.S.M."/>
            <person name="Mascher T."/>
            <person name="Medema M.H."/>
            <person name="Devos D.P."/>
            <person name="Kaster A.-K."/>
            <person name="Ovreas L."/>
            <person name="Rohde M."/>
            <person name="Galperin M.Y."/>
            <person name="Jogler C."/>
        </authorList>
    </citation>
    <scope>NUCLEOTIDE SEQUENCE [LARGE SCALE GENOMIC DNA]</scope>
    <source>
        <strain evidence="2 3">SV_7m_r</strain>
    </source>
</reference>
<dbReference type="GO" id="GO:0043755">
    <property type="term" value="F:alpha-ribazole phosphatase activity"/>
    <property type="evidence" value="ECO:0007669"/>
    <property type="project" value="UniProtKB-EC"/>
</dbReference>
<protein>
    <submittedName>
        <fullName evidence="2">Alpha-ribazole phosphatase</fullName>
        <ecNumber evidence="2">3.1.3.73</ecNumber>
    </submittedName>
</protein>
<accession>A0A517SWN8</accession>
<feature type="binding site" evidence="1">
    <location>
        <position position="59"/>
    </location>
    <ligand>
        <name>substrate</name>
    </ligand>
</feature>
<keyword evidence="2" id="KW-0378">Hydrolase</keyword>
<dbReference type="GO" id="GO:0070297">
    <property type="term" value="P:regulation of phosphorelay signal transduction system"/>
    <property type="evidence" value="ECO:0007669"/>
    <property type="project" value="TreeGrafter"/>
</dbReference>